<protein>
    <recommendedName>
        <fullName evidence="2">RNA helicase</fullName>
        <ecNumber evidence="2">3.6.4.13</ecNumber>
    </recommendedName>
</protein>
<keyword evidence="5 9" id="KW-0347">Helicase</keyword>
<evidence type="ECO:0000259" key="8">
    <source>
        <dbReference type="PROSITE" id="PS51194"/>
    </source>
</evidence>
<sequence>MINYQQLPVYKHKKDILDALEKNQVIVIESPTGSGKTTQLPIILMEAGYDLSGMIGITQPRRIATLSICEYIKSQLKLEGNLCAYTMRFADTSDETTRIKIMTDGILLQELKSDPLLSRYSVIMVDEAHERSLNIDFILGLLKQITEKRKDLKVIISSATINTQKFSTFFDGAKIISIDAKLFPIEIKYINPFKDNKSALEKLQQIIDPRELEEKANSLTILNIVEDNVKNKRGDILIFCSGEYEIKTYETALRNAPIWSSLQVYPLYGRLSKEEQERVFIPTAEGKTKVVIATNIAETSITIDGITTVIDLGVAKVNFYNQKDFTSALVPLPISRSSAQQRAGRAGRTQEGTCYRLYSEKSLEQRPEFNQEEILRSDLAEVALRMSDLGIYDYENFLFITKPQLAALHSAEETLKLINAIDDNRHLTSIGEMMVQFPLLPRHSRVIVEAIRNFPSVLKEVLIATAFLSTKGPFLYPRGYEMVARKRQERFQSAKYGDFFGYLKLFNEYSAQLEAGKKDAAAFLKKYYLDEQTMNEIIHIEEQLEEIVSSMQIPITSGGSVSEYLTCLASGLIQYVCYQYSRGVYRSLTANQIYIHPSSSWFAAPPKFLLAGEIVKTSRMFARTVSPLDSNTLNLLDKSLIEALVKNKKEKKKEEEEKKVQGDFIRIFDRDYPLTTKKKKTSAIIPLFDLPYLVKKGFERGKVRKINVFLKENNAFTTKAVKLKDLVQEGAIVKTDKTLSTYSNKNFDLEKNYKEVEKELDNLFCPYVNNQILFVGLKYIDNNKKFCFKLYSTITGMIDDTYYALSEMNIRTKENTKLKKKVTSLLKQIDEIVDYSAE</sequence>
<name>A0A7X2PBB3_9SPIO</name>
<dbReference type="GO" id="GO:0003724">
    <property type="term" value="F:RNA helicase activity"/>
    <property type="evidence" value="ECO:0007669"/>
    <property type="project" value="UniProtKB-EC"/>
</dbReference>
<proteinExistence type="inferred from homology"/>
<dbReference type="InterPro" id="IPR014001">
    <property type="entry name" value="Helicase_ATP-bd"/>
</dbReference>
<keyword evidence="6" id="KW-0067">ATP-binding</keyword>
<evidence type="ECO:0000313" key="9">
    <source>
        <dbReference type="EMBL" id="MSU05612.1"/>
    </source>
</evidence>
<dbReference type="EMBL" id="VUNN01000003">
    <property type="protein sequence ID" value="MSU05612.1"/>
    <property type="molecule type" value="Genomic_DNA"/>
</dbReference>
<evidence type="ECO:0000259" key="7">
    <source>
        <dbReference type="PROSITE" id="PS51192"/>
    </source>
</evidence>
<accession>A0A7X2PBB3</accession>
<dbReference type="InterPro" id="IPR002464">
    <property type="entry name" value="DNA/RNA_helicase_DEAH_CS"/>
</dbReference>
<dbReference type="GO" id="GO:0016787">
    <property type="term" value="F:hydrolase activity"/>
    <property type="evidence" value="ECO:0007669"/>
    <property type="project" value="UniProtKB-KW"/>
</dbReference>
<dbReference type="PROSITE" id="PS51194">
    <property type="entry name" value="HELICASE_CTER"/>
    <property type="match status" value="1"/>
</dbReference>
<keyword evidence="4" id="KW-0378">Hydrolase</keyword>
<evidence type="ECO:0000256" key="6">
    <source>
        <dbReference type="ARBA" id="ARBA00022840"/>
    </source>
</evidence>
<dbReference type="PANTHER" id="PTHR18934:SF99">
    <property type="entry name" value="ATP-DEPENDENT RNA HELICASE DHX37-RELATED"/>
    <property type="match status" value="1"/>
</dbReference>
<dbReference type="GO" id="GO:0003723">
    <property type="term" value="F:RNA binding"/>
    <property type="evidence" value="ECO:0007669"/>
    <property type="project" value="TreeGrafter"/>
</dbReference>
<dbReference type="PROSITE" id="PS00690">
    <property type="entry name" value="DEAH_ATP_HELICASE"/>
    <property type="match status" value="1"/>
</dbReference>
<comment type="caution">
    <text evidence="9">The sequence shown here is derived from an EMBL/GenBank/DDBJ whole genome shotgun (WGS) entry which is preliminary data.</text>
</comment>
<evidence type="ECO:0000256" key="3">
    <source>
        <dbReference type="ARBA" id="ARBA00022741"/>
    </source>
</evidence>
<dbReference type="PROSITE" id="PS51192">
    <property type="entry name" value="HELICASE_ATP_BIND_1"/>
    <property type="match status" value="1"/>
</dbReference>
<evidence type="ECO:0000313" key="10">
    <source>
        <dbReference type="Proteomes" id="UP000460549"/>
    </source>
</evidence>
<dbReference type="Pfam" id="PF07717">
    <property type="entry name" value="OB_NTP_bind"/>
    <property type="match status" value="1"/>
</dbReference>
<dbReference type="InterPro" id="IPR001650">
    <property type="entry name" value="Helicase_C-like"/>
</dbReference>
<dbReference type="AlphaFoldDB" id="A0A7X2PBB3"/>
<dbReference type="InterPro" id="IPR048333">
    <property type="entry name" value="HA2_WH"/>
</dbReference>
<evidence type="ECO:0000256" key="5">
    <source>
        <dbReference type="ARBA" id="ARBA00022806"/>
    </source>
</evidence>
<dbReference type="PANTHER" id="PTHR18934">
    <property type="entry name" value="ATP-DEPENDENT RNA HELICASE"/>
    <property type="match status" value="1"/>
</dbReference>
<evidence type="ECO:0000256" key="1">
    <source>
        <dbReference type="ARBA" id="ARBA00008792"/>
    </source>
</evidence>
<dbReference type="Pfam" id="PF00270">
    <property type="entry name" value="DEAD"/>
    <property type="match status" value="1"/>
</dbReference>
<dbReference type="Pfam" id="PF04408">
    <property type="entry name" value="WHD_HA2"/>
    <property type="match status" value="1"/>
</dbReference>
<dbReference type="InterPro" id="IPR011545">
    <property type="entry name" value="DEAD/DEAH_box_helicase_dom"/>
</dbReference>
<dbReference type="SMART" id="SM00487">
    <property type="entry name" value="DEXDc"/>
    <property type="match status" value="1"/>
</dbReference>
<gene>
    <name evidence="9" type="ORF">FYJ80_02290</name>
</gene>
<reference evidence="9 10" key="1">
    <citation type="submission" date="2019-08" db="EMBL/GenBank/DDBJ databases">
        <title>In-depth cultivation of the pig gut microbiome towards novel bacterial diversity and tailored functional studies.</title>
        <authorList>
            <person name="Wylensek D."/>
            <person name="Hitch T.C.A."/>
            <person name="Clavel T."/>
        </authorList>
    </citation>
    <scope>NUCLEOTIDE SEQUENCE [LARGE SCALE GENOMIC DNA]</scope>
    <source>
        <strain evidence="9 10">NM-380-WT-3C1</strain>
    </source>
</reference>
<dbReference type="SUPFAM" id="SSF52540">
    <property type="entry name" value="P-loop containing nucleoside triphosphate hydrolases"/>
    <property type="match status" value="1"/>
</dbReference>
<feature type="domain" description="Helicase ATP-binding" evidence="7">
    <location>
        <begin position="17"/>
        <end position="179"/>
    </location>
</feature>
<dbReference type="Gene3D" id="1.20.120.1080">
    <property type="match status" value="1"/>
</dbReference>
<keyword evidence="10" id="KW-1185">Reference proteome</keyword>
<dbReference type="Pfam" id="PF00271">
    <property type="entry name" value="Helicase_C"/>
    <property type="match status" value="1"/>
</dbReference>
<dbReference type="RefSeq" id="WP_154424516.1">
    <property type="nucleotide sequence ID" value="NZ_VUNN01000003.1"/>
</dbReference>
<keyword evidence="3" id="KW-0547">Nucleotide-binding</keyword>
<dbReference type="InterPro" id="IPR007502">
    <property type="entry name" value="Helicase-assoc_dom"/>
</dbReference>
<dbReference type="SMART" id="SM00490">
    <property type="entry name" value="HELICc"/>
    <property type="match status" value="1"/>
</dbReference>
<dbReference type="Pfam" id="PF21010">
    <property type="entry name" value="HA2_C"/>
    <property type="match status" value="1"/>
</dbReference>
<feature type="domain" description="Helicase C-terminal" evidence="8">
    <location>
        <begin position="224"/>
        <end position="390"/>
    </location>
</feature>
<dbReference type="InterPro" id="IPR011709">
    <property type="entry name" value="DEAD-box_helicase_OB_fold"/>
</dbReference>
<evidence type="ECO:0000256" key="2">
    <source>
        <dbReference type="ARBA" id="ARBA00012552"/>
    </source>
</evidence>
<evidence type="ECO:0000256" key="4">
    <source>
        <dbReference type="ARBA" id="ARBA00022801"/>
    </source>
</evidence>
<dbReference type="CDD" id="cd18791">
    <property type="entry name" value="SF2_C_RHA"/>
    <property type="match status" value="1"/>
</dbReference>
<dbReference type="EC" id="3.6.4.13" evidence="2"/>
<dbReference type="Gene3D" id="3.40.50.300">
    <property type="entry name" value="P-loop containing nucleotide triphosphate hydrolases"/>
    <property type="match status" value="2"/>
</dbReference>
<dbReference type="InterPro" id="IPR027417">
    <property type="entry name" value="P-loop_NTPase"/>
</dbReference>
<dbReference type="SMART" id="SM00847">
    <property type="entry name" value="HA2"/>
    <property type="match status" value="1"/>
</dbReference>
<comment type="similarity">
    <text evidence="1">Belongs to the DEAD box helicase family. DEAH subfamily.</text>
</comment>
<dbReference type="Proteomes" id="UP000460549">
    <property type="component" value="Unassembled WGS sequence"/>
</dbReference>
<dbReference type="GO" id="GO:0005524">
    <property type="term" value="F:ATP binding"/>
    <property type="evidence" value="ECO:0007669"/>
    <property type="project" value="UniProtKB-KW"/>
</dbReference>
<organism evidence="9 10">
    <name type="scientific">Bullifex porci</name>
    <dbReference type="NCBI Taxonomy" id="2606638"/>
    <lineage>
        <taxon>Bacteria</taxon>
        <taxon>Pseudomonadati</taxon>
        <taxon>Spirochaetota</taxon>
        <taxon>Spirochaetia</taxon>
        <taxon>Spirochaetales</taxon>
        <taxon>Spirochaetaceae</taxon>
        <taxon>Bullifex</taxon>
    </lineage>
</organism>